<comment type="caution">
    <text evidence="1">The sequence shown here is derived from an EMBL/GenBank/DDBJ whole genome shotgun (WGS) entry which is preliminary data.</text>
</comment>
<gene>
    <name evidence="1" type="ORF">RchiOBHm_Chr1g0314141</name>
</gene>
<evidence type="ECO:0000313" key="1">
    <source>
        <dbReference type="EMBL" id="PRQ54482.1"/>
    </source>
</evidence>
<dbReference type="AlphaFoldDB" id="A0A2P6S727"/>
<dbReference type="Proteomes" id="UP000238479">
    <property type="component" value="Chromosome 1"/>
</dbReference>
<evidence type="ECO:0000313" key="2">
    <source>
        <dbReference type="Proteomes" id="UP000238479"/>
    </source>
</evidence>
<name>A0A2P6S727_ROSCH</name>
<dbReference type="EMBL" id="PDCK01000039">
    <property type="protein sequence ID" value="PRQ54482.1"/>
    <property type="molecule type" value="Genomic_DNA"/>
</dbReference>
<proteinExistence type="predicted"/>
<sequence>MFILSTFHPPNWISFLRSRSGYKKKLISFSFAYCSVSSCLIGNRRTVHVARSGTPMEFVIFKLLL</sequence>
<organism evidence="1 2">
    <name type="scientific">Rosa chinensis</name>
    <name type="common">China rose</name>
    <dbReference type="NCBI Taxonomy" id="74649"/>
    <lineage>
        <taxon>Eukaryota</taxon>
        <taxon>Viridiplantae</taxon>
        <taxon>Streptophyta</taxon>
        <taxon>Embryophyta</taxon>
        <taxon>Tracheophyta</taxon>
        <taxon>Spermatophyta</taxon>
        <taxon>Magnoliopsida</taxon>
        <taxon>eudicotyledons</taxon>
        <taxon>Gunneridae</taxon>
        <taxon>Pentapetalae</taxon>
        <taxon>rosids</taxon>
        <taxon>fabids</taxon>
        <taxon>Rosales</taxon>
        <taxon>Rosaceae</taxon>
        <taxon>Rosoideae</taxon>
        <taxon>Rosoideae incertae sedis</taxon>
        <taxon>Rosa</taxon>
    </lineage>
</organism>
<dbReference type="Gramene" id="PRQ54482">
    <property type="protein sequence ID" value="PRQ54482"/>
    <property type="gene ID" value="RchiOBHm_Chr1g0314141"/>
</dbReference>
<reference evidence="1 2" key="1">
    <citation type="journal article" date="2018" name="Nat. Genet.">
        <title>The Rosa genome provides new insights in the design of modern roses.</title>
        <authorList>
            <person name="Bendahmane M."/>
        </authorList>
    </citation>
    <scope>NUCLEOTIDE SEQUENCE [LARGE SCALE GENOMIC DNA]</scope>
    <source>
        <strain evidence="2">cv. Old Blush</strain>
    </source>
</reference>
<accession>A0A2P6S727</accession>
<keyword evidence="2" id="KW-1185">Reference proteome</keyword>
<protein>
    <submittedName>
        <fullName evidence="1">Uncharacterized protein</fullName>
    </submittedName>
</protein>